<keyword evidence="4 9" id="KW-0862">Zinc</keyword>
<dbReference type="SMART" id="SM00829">
    <property type="entry name" value="PKS_ER"/>
    <property type="match status" value="1"/>
</dbReference>
<comment type="cofactor">
    <cofactor evidence="1 9">
        <name>Zn(2+)</name>
        <dbReference type="ChEBI" id="CHEBI:29105"/>
    </cofactor>
</comment>
<dbReference type="InterPro" id="IPR011032">
    <property type="entry name" value="GroES-like_sf"/>
</dbReference>
<dbReference type="InterPro" id="IPR020843">
    <property type="entry name" value="ER"/>
</dbReference>
<keyword evidence="12" id="KW-1185">Reference proteome</keyword>
<dbReference type="InterPro" id="IPR045306">
    <property type="entry name" value="SDH-like"/>
</dbReference>
<keyword evidence="5" id="KW-0560">Oxidoreductase</keyword>
<dbReference type="PANTHER" id="PTHR43161:SF9">
    <property type="entry name" value="SORBITOL DEHYDROGENASE"/>
    <property type="match status" value="1"/>
</dbReference>
<evidence type="ECO:0000256" key="6">
    <source>
        <dbReference type="ARBA" id="ARBA00023027"/>
    </source>
</evidence>
<evidence type="ECO:0000256" key="5">
    <source>
        <dbReference type="ARBA" id="ARBA00023002"/>
    </source>
</evidence>
<comment type="caution">
    <text evidence="11">The sequence shown here is derived from an EMBL/GenBank/DDBJ whole genome shotgun (WGS) entry which is preliminary data.</text>
</comment>
<dbReference type="InterPro" id="IPR013149">
    <property type="entry name" value="ADH-like_C"/>
</dbReference>
<comment type="similarity">
    <text evidence="2 9">Belongs to the zinc-containing alcohol dehydrogenase family.</text>
</comment>
<dbReference type="InterPro" id="IPR036291">
    <property type="entry name" value="NAD(P)-bd_dom_sf"/>
</dbReference>
<evidence type="ECO:0000256" key="7">
    <source>
        <dbReference type="ARBA" id="ARBA00026132"/>
    </source>
</evidence>
<dbReference type="PANTHER" id="PTHR43161">
    <property type="entry name" value="SORBITOL DEHYDROGENASE"/>
    <property type="match status" value="1"/>
</dbReference>
<dbReference type="SUPFAM" id="SSF50129">
    <property type="entry name" value="GroES-like"/>
    <property type="match status" value="1"/>
</dbReference>
<dbReference type="Proteomes" id="UP001054837">
    <property type="component" value="Unassembled WGS sequence"/>
</dbReference>
<keyword evidence="6" id="KW-0520">NAD</keyword>
<evidence type="ECO:0000256" key="3">
    <source>
        <dbReference type="ARBA" id="ARBA00022723"/>
    </source>
</evidence>
<sequence length="351" mass="37247">MTTENLSAVLEGVGNLRLENRNIPVPQPNEVLIAIHSVGICGSDVHYWKHGRIGDFVVKDPMVLGHESSGTVVKVGDQVKNLKPGDKVCIEPGVPCRKCEFCKGGRYNLCPGVKFDATPPVDGSLSRYYCHDADFCFKLPDNVSLEEGALMEPLSVAIHACKRASVTAGKSVLICGAGPIGLVNLLTCKAMGATKIIVTDISESRLDIAKKIGATYQLCVKDINTETALSEIKSMLGGSPDITIECSGAESSIRLGILVTKSGGVVMLVGLGASEINIPIIEASVREVDIKGIFRYANCYPIALGLVSSGAIDVKPLITHHFTLEEVHKAFETAHTGAGGAIKVLIHCSKE</sequence>
<keyword evidence="3 9" id="KW-0479">Metal-binding</keyword>
<dbReference type="Pfam" id="PF00107">
    <property type="entry name" value="ADH_zinc_N"/>
    <property type="match status" value="1"/>
</dbReference>
<protein>
    <recommendedName>
        <fullName evidence="7">Sorbitol dehydrogenase</fullName>
    </recommendedName>
    <alternativeName>
        <fullName evidence="8">Polyol dehydrogenase</fullName>
    </alternativeName>
</protein>
<dbReference type="CDD" id="cd05285">
    <property type="entry name" value="sorbitol_DH"/>
    <property type="match status" value="1"/>
</dbReference>
<evidence type="ECO:0000256" key="4">
    <source>
        <dbReference type="ARBA" id="ARBA00022833"/>
    </source>
</evidence>
<accession>A0AAV4S7C5</accession>
<evidence type="ECO:0000256" key="8">
    <source>
        <dbReference type="ARBA" id="ARBA00032485"/>
    </source>
</evidence>
<organism evidence="11 12">
    <name type="scientific">Caerostris darwini</name>
    <dbReference type="NCBI Taxonomy" id="1538125"/>
    <lineage>
        <taxon>Eukaryota</taxon>
        <taxon>Metazoa</taxon>
        <taxon>Ecdysozoa</taxon>
        <taxon>Arthropoda</taxon>
        <taxon>Chelicerata</taxon>
        <taxon>Arachnida</taxon>
        <taxon>Araneae</taxon>
        <taxon>Araneomorphae</taxon>
        <taxon>Entelegynae</taxon>
        <taxon>Araneoidea</taxon>
        <taxon>Araneidae</taxon>
        <taxon>Caerostris</taxon>
    </lineage>
</organism>
<dbReference type="InterPro" id="IPR002328">
    <property type="entry name" value="ADH_Zn_CS"/>
</dbReference>
<dbReference type="GO" id="GO:0003939">
    <property type="term" value="F:L-iditol 2-dehydrogenase (NAD+) activity"/>
    <property type="evidence" value="ECO:0007669"/>
    <property type="project" value="TreeGrafter"/>
</dbReference>
<dbReference type="InterPro" id="IPR013154">
    <property type="entry name" value="ADH-like_N"/>
</dbReference>
<dbReference type="SUPFAM" id="SSF51735">
    <property type="entry name" value="NAD(P)-binding Rossmann-fold domains"/>
    <property type="match status" value="1"/>
</dbReference>
<dbReference type="Gene3D" id="3.40.50.720">
    <property type="entry name" value="NAD(P)-binding Rossmann-like Domain"/>
    <property type="match status" value="1"/>
</dbReference>
<evidence type="ECO:0000313" key="12">
    <source>
        <dbReference type="Proteomes" id="UP001054837"/>
    </source>
</evidence>
<dbReference type="GO" id="GO:0006062">
    <property type="term" value="P:sorbitol catabolic process"/>
    <property type="evidence" value="ECO:0007669"/>
    <property type="project" value="TreeGrafter"/>
</dbReference>
<evidence type="ECO:0000256" key="1">
    <source>
        <dbReference type="ARBA" id="ARBA00001947"/>
    </source>
</evidence>
<dbReference type="PROSITE" id="PS00059">
    <property type="entry name" value="ADH_ZINC"/>
    <property type="match status" value="1"/>
</dbReference>
<feature type="domain" description="Enoyl reductase (ER)" evidence="10">
    <location>
        <begin position="12"/>
        <end position="346"/>
    </location>
</feature>
<dbReference type="FunFam" id="3.40.50.720:FF:000068">
    <property type="entry name" value="Sorbitol dehydrogenase"/>
    <property type="match status" value="1"/>
</dbReference>
<dbReference type="Gene3D" id="3.90.180.10">
    <property type="entry name" value="Medium-chain alcohol dehydrogenases, catalytic domain"/>
    <property type="match status" value="1"/>
</dbReference>
<evidence type="ECO:0000259" key="10">
    <source>
        <dbReference type="SMART" id="SM00829"/>
    </source>
</evidence>
<dbReference type="GO" id="GO:0008270">
    <property type="term" value="F:zinc ion binding"/>
    <property type="evidence" value="ECO:0007669"/>
    <property type="project" value="InterPro"/>
</dbReference>
<gene>
    <name evidence="11" type="primary">SORD</name>
    <name evidence="11" type="ORF">CDAR_411572</name>
</gene>
<evidence type="ECO:0000256" key="9">
    <source>
        <dbReference type="RuleBase" id="RU361277"/>
    </source>
</evidence>
<dbReference type="Pfam" id="PF08240">
    <property type="entry name" value="ADH_N"/>
    <property type="match status" value="1"/>
</dbReference>
<reference evidence="11 12" key="1">
    <citation type="submission" date="2021-06" db="EMBL/GenBank/DDBJ databases">
        <title>Caerostris darwini draft genome.</title>
        <authorList>
            <person name="Kono N."/>
            <person name="Arakawa K."/>
        </authorList>
    </citation>
    <scope>NUCLEOTIDE SEQUENCE [LARGE SCALE GENOMIC DNA]</scope>
</reference>
<evidence type="ECO:0000256" key="2">
    <source>
        <dbReference type="ARBA" id="ARBA00008072"/>
    </source>
</evidence>
<name>A0AAV4S7C5_9ARAC</name>
<proteinExistence type="inferred from homology"/>
<evidence type="ECO:0000313" key="11">
    <source>
        <dbReference type="EMBL" id="GIY28652.1"/>
    </source>
</evidence>
<dbReference type="AlphaFoldDB" id="A0AAV4S7C5"/>
<dbReference type="EMBL" id="BPLQ01007203">
    <property type="protein sequence ID" value="GIY28652.1"/>
    <property type="molecule type" value="Genomic_DNA"/>
</dbReference>